<comment type="caution">
    <text evidence="1">The sequence shown here is derived from an EMBL/GenBank/DDBJ whole genome shotgun (WGS) entry which is preliminary data.</text>
</comment>
<name>A0A5R9ABS3_PSENT</name>
<proteinExistence type="predicted"/>
<dbReference type="Proteomes" id="UP000307510">
    <property type="component" value="Unassembled WGS sequence"/>
</dbReference>
<dbReference type="InterPro" id="IPR035069">
    <property type="entry name" value="TTHA1013/TTHA0281-like"/>
</dbReference>
<organism evidence="1 2">
    <name type="scientific">Pseudomonas nitroreducens</name>
    <dbReference type="NCBI Taxonomy" id="46680"/>
    <lineage>
        <taxon>Bacteria</taxon>
        <taxon>Pseudomonadati</taxon>
        <taxon>Pseudomonadota</taxon>
        <taxon>Gammaproteobacteria</taxon>
        <taxon>Pseudomonadales</taxon>
        <taxon>Pseudomonadaceae</taxon>
        <taxon>Pseudomonas</taxon>
    </lineage>
</organism>
<sequence length="67" mass="7586">MEGMTYKGFTARIAVDERDDLFVGRILGLQQIVSFEAKRLEELMPAFQSAIDDYLSDFEACRGLPIP</sequence>
<reference evidence="1 2" key="1">
    <citation type="submission" date="2019-05" db="EMBL/GenBank/DDBJ databases">
        <authorList>
            <person name="Moore K."/>
            <person name="O'Neill P."/>
            <person name="Farbos A."/>
            <person name="Studholme D.J."/>
        </authorList>
    </citation>
    <scope>NUCLEOTIDE SEQUENCE [LARGE SCALE GENOMIC DNA]</scope>
    <source>
        <strain evidence="1 2">DSM 9128</strain>
    </source>
</reference>
<reference evidence="2" key="2">
    <citation type="submission" date="2019-06" db="EMBL/GenBank/DDBJ databases">
        <title>AzeR, a transcriptional regulator that responds to azelaic acid in Pseudomonas nitroreducens.</title>
        <authorList>
            <person name="Bez C."/>
            <person name="Javvadi S.G."/>
            <person name="Bertani I."/>
            <person name="Devescovi G."/>
            <person name="Studholme D.J."/>
            <person name="Geller A."/>
            <person name="Levy A."/>
            <person name="Venturi V."/>
        </authorList>
    </citation>
    <scope>NUCLEOTIDE SEQUENCE [LARGE SCALE GENOMIC DNA]</scope>
    <source>
        <strain evidence="2">DSM 9128</strain>
    </source>
</reference>
<dbReference type="EMBL" id="VASG01000002">
    <property type="protein sequence ID" value="TLP76239.1"/>
    <property type="molecule type" value="Genomic_DNA"/>
</dbReference>
<evidence type="ECO:0000313" key="1">
    <source>
        <dbReference type="EMBL" id="TLP76239.1"/>
    </source>
</evidence>
<dbReference type="RefSeq" id="WP_138213220.1">
    <property type="nucleotide sequence ID" value="NZ_VASG01000002.1"/>
</dbReference>
<gene>
    <name evidence="1" type="ORF">FEA48_07525</name>
</gene>
<dbReference type="AlphaFoldDB" id="A0A5R9ABS3"/>
<protein>
    <submittedName>
        <fullName evidence="1">Uncharacterized protein</fullName>
    </submittedName>
</protein>
<evidence type="ECO:0000313" key="2">
    <source>
        <dbReference type="Proteomes" id="UP000307510"/>
    </source>
</evidence>
<accession>A0A5R9ABS3</accession>
<dbReference type="SUPFAM" id="SSF143100">
    <property type="entry name" value="TTHA1013/TTHA0281-like"/>
    <property type="match status" value="1"/>
</dbReference>